<evidence type="ECO:0000313" key="2">
    <source>
        <dbReference type="Proteomes" id="UP000194841"/>
    </source>
</evidence>
<name>A0A244CME7_PSEDV</name>
<accession>A0A244CME7</accession>
<organism evidence="1 2">
    <name type="scientific">Pseudoalteromonas ulvae</name>
    <dbReference type="NCBI Taxonomy" id="107327"/>
    <lineage>
        <taxon>Bacteria</taxon>
        <taxon>Pseudomonadati</taxon>
        <taxon>Pseudomonadota</taxon>
        <taxon>Gammaproteobacteria</taxon>
        <taxon>Alteromonadales</taxon>
        <taxon>Pseudoalteromonadaceae</taxon>
        <taxon>Pseudoalteromonas</taxon>
    </lineage>
</organism>
<gene>
    <name evidence="1" type="ORF">B1199_15030</name>
</gene>
<dbReference type="InterPro" id="IPR021363">
    <property type="entry name" value="DUF2835"/>
</dbReference>
<evidence type="ECO:0008006" key="3">
    <source>
        <dbReference type="Google" id="ProtNLM"/>
    </source>
</evidence>
<keyword evidence="2" id="KW-1185">Reference proteome</keyword>
<reference evidence="1 2" key="1">
    <citation type="submission" date="2017-02" db="EMBL/GenBank/DDBJ databases">
        <title>Pseudoalteromonas ulvae TC14 Genome.</title>
        <authorList>
            <person name="Molmeret M."/>
        </authorList>
    </citation>
    <scope>NUCLEOTIDE SEQUENCE [LARGE SCALE GENOMIC DNA]</scope>
    <source>
        <strain evidence="1">TC14</strain>
    </source>
</reference>
<dbReference type="Proteomes" id="UP000194841">
    <property type="component" value="Unassembled WGS sequence"/>
</dbReference>
<evidence type="ECO:0000313" key="1">
    <source>
        <dbReference type="EMBL" id="OUL56686.1"/>
    </source>
</evidence>
<dbReference type="EMBL" id="MWPV01000005">
    <property type="protein sequence ID" value="OUL56686.1"/>
    <property type="molecule type" value="Genomic_DNA"/>
</dbReference>
<proteinExistence type="predicted"/>
<comment type="caution">
    <text evidence="1">The sequence shown here is derived from an EMBL/GenBank/DDBJ whole genome shotgun (WGS) entry which is preliminary data.</text>
</comment>
<sequence length="73" mass="8686">MNEYYFSVSISYEECLQFYHGTVKSVQVISEQRKSIRLPAERFRPFISTLGIRGRFRLRLTSENQFVSLEKMS</sequence>
<dbReference type="OrthoDB" id="5600793at2"/>
<dbReference type="RefSeq" id="WP_086744941.1">
    <property type="nucleotide sequence ID" value="NZ_MWPV01000005.1"/>
</dbReference>
<dbReference type="Pfam" id="PF11197">
    <property type="entry name" value="DUF2835"/>
    <property type="match status" value="1"/>
</dbReference>
<protein>
    <recommendedName>
        <fullName evidence="3">DUF2835 domain-containing protein</fullName>
    </recommendedName>
</protein>
<dbReference type="AlphaFoldDB" id="A0A244CME7"/>